<name>A0ACC2WFQ8_9TREE</name>
<protein>
    <submittedName>
        <fullName evidence="1">Uncharacterized protein</fullName>
    </submittedName>
</protein>
<organism evidence="1 2">
    <name type="scientific">Naganishia cerealis</name>
    <dbReference type="NCBI Taxonomy" id="610337"/>
    <lineage>
        <taxon>Eukaryota</taxon>
        <taxon>Fungi</taxon>
        <taxon>Dikarya</taxon>
        <taxon>Basidiomycota</taxon>
        <taxon>Agaricomycotina</taxon>
        <taxon>Tremellomycetes</taxon>
        <taxon>Filobasidiales</taxon>
        <taxon>Filobasidiaceae</taxon>
        <taxon>Naganishia</taxon>
    </lineage>
</organism>
<proteinExistence type="predicted"/>
<comment type="caution">
    <text evidence="1">The sequence shown here is derived from an EMBL/GenBank/DDBJ whole genome shotgun (WGS) entry which is preliminary data.</text>
</comment>
<dbReference type="EMBL" id="JASBWR010000015">
    <property type="protein sequence ID" value="KAJ9109902.1"/>
    <property type="molecule type" value="Genomic_DNA"/>
</dbReference>
<evidence type="ECO:0000313" key="2">
    <source>
        <dbReference type="Proteomes" id="UP001241377"/>
    </source>
</evidence>
<keyword evidence="2" id="KW-1185">Reference proteome</keyword>
<reference evidence="1" key="1">
    <citation type="submission" date="2023-04" db="EMBL/GenBank/DDBJ databases">
        <title>Draft Genome sequencing of Naganishia species isolated from polar environments using Oxford Nanopore Technology.</title>
        <authorList>
            <person name="Leo P."/>
            <person name="Venkateswaran K."/>
        </authorList>
    </citation>
    <scope>NUCLEOTIDE SEQUENCE</scope>
    <source>
        <strain evidence="1">MNA-CCFEE 5261</strain>
    </source>
</reference>
<dbReference type="Proteomes" id="UP001241377">
    <property type="component" value="Unassembled WGS sequence"/>
</dbReference>
<gene>
    <name evidence="1" type="ORF">QFC19_001882</name>
</gene>
<sequence length="226" mass="24440">MSTYPTTSLHSFSDVLQKRLTSPFSICLGVGLGAASYHAFANVSSYFYGPVAAINEDKLELKKDVGQAVQLWEWFYETATLHATASSLIGSLGLISAGFLIPPSSFSTYPRELRRLLWGAAVLVFAPLPYSGLIMGPNDKVLLNLNQKIVKNKSSAGQIYPTDSSKPTSKTGSVYASEHQVHGGLHPTEESQAKALLGKWQQGHLTRTIISVIGFEAALLATFMAF</sequence>
<evidence type="ECO:0000313" key="1">
    <source>
        <dbReference type="EMBL" id="KAJ9109902.1"/>
    </source>
</evidence>
<accession>A0ACC2WFQ8</accession>